<protein>
    <submittedName>
        <fullName evidence="4">Uncharacterized protein LOC113107658 isoform X1</fullName>
    </submittedName>
</protein>
<feature type="domain" description="RNase H type-1" evidence="2">
    <location>
        <begin position="67"/>
        <end position="199"/>
    </location>
</feature>
<proteinExistence type="predicted"/>
<organism evidence="3 4">
    <name type="scientific">Carassius auratus</name>
    <name type="common">Goldfish</name>
    <dbReference type="NCBI Taxonomy" id="7957"/>
    <lineage>
        <taxon>Eukaryota</taxon>
        <taxon>Metazoa</taxon>
        <taxon>Chordata</taxon>
        <taxon>Craniata</taxon>
        <taxon>Vertebrata</taxon>
        <taxon>Euteleostomi</taxon>
        <taxon>Actinopterygii</taxon>
        <taxon>Neopterygii</taxon>
        <taxon>Teleostei</taxon>
        <taxon>Ostariophysi</taxon>
        <taxon>Cypriniformes</taxon>
        <taxon>Cyprinidae</taxon>
        <taxon>Cyprininae</taxon>
        <taxon>Carassius</taxon>
    </lineage>
</organism>
<dbReference type="PROSITE" id="PS50879">
    <property type="entry name" value="RNASE_H_1"/>
    <property type="match status" value="1"/>
</dbReference>
<dbReference type="Gene3D" id="3.30.420.10">
    <property type="entry name" value="Ribonuclease H-like superfamily/Ribonuclease H"/>
    <property type="match status" value="1"/>
</dbReference>
<feature type="compositionally biased region" description="Acidic residues" evidence="1">
    <location>
        <begin position="29"/>
        <end position="42"/>
    </location>
</feature>
<feature type="region of interest" description="Disordered" evidence="1">
    <location>
        <begin position="1"/>
        <end position="85"/>
    </location>
</feature>
<evidence type="ECO:0000256" key="1">
    <source>
        <dbReference type="SAM" id="MobiDB-lite"/>
    </source>
</evidence>
<name>A0A6P6PZ86_CARAU</name>
<gene>
    <name evidence="4" type="primary">LOC113107658</name>
</gene>
<evidence type="ECO:0000313" key="4">
    <source>
        <dbReference type="RefSeq" id="XP_026126102.1"/>
    </source>
</evidence>
<dbReference type="Proteomes" id="UP000515129">
    <property type="component" value="Chromosome 8"/>
</dbReference>
<dbReference type="SUPFAM" id="SSF53098">
    <property type="entry name" value="Ribonuclease H-like"/>
    <property type="match status" value="1"/>
</dbReference>
<dbReference type="InterPro" id="IPR036397">
    <property type="entry name" value="RNaseH_sf"/>
</dbReference>
<dbReference type="RefSeq" id="XP_026126102.1">
    <property type="nucleotide sequence ID" value="XM_026270317.1"/>
</dbReference>
<dbReference type="GO" id="GO:0004523">
    <property type="term" value="F:RNA-DNA hybrid ribonuclease activity"/>
    <property type="evidence" value="ECO:0007669"/>
    <property type="project" value="InterPro"/>
</dbReference>
<accession>A0A6P6PZ86</accession>
<dbReference type="GeneID" id="113107658"/>
<sequence length="358" mass="40631">MACSASRRSACREKEGQRGGLSDGCGVNEESEGGSLDEEDDTNNMKSDEWMQVEQLSQKRKDRGSDSEEFGRGGEDGSKSTETGRTGAAFYVPEFEVRKAGRISDGASVYTAEMIAILMALEWVYEVRPDKVIICSDSMAVLLSLQSLETNRTDILTEIMIKLYGLRQIRIIITFMWVPAHVGIQGNEEADKIAKESIKMKEPNIKIALSRSEGKHLISEACNRKWQTEWDSCHTGRHYYKVQKTIKKSKIIHNLSRKEQVIFTHLRTGHSNLNQTLHIIGKHDTGLCDVCSVQETVEHVMQKCKTYELQRRILKEELQEVGCQEFNITSMLNDGPNSRKQMQAVMRFIKNSGLYNRI</sequence>
<dbReference type="OrthoDB" id="8955194at2759"/>
<dbReference type="Pfam" id="PF00075">
    <property type="entry name" value="RNase_H"/>
    <property type="match status" value="1"/>
</dbReference>
<dbReference type="InterPro" id="IPR012337">
    <property type="entry name" value="RNaseH-like_sf"/>
</dbReference>
<evidence type="ECO:0000313" key="3">
    <source>
        <dbReference type="Proteomes" id="UP000515129"/>
    </source>
</evidence>
<feature type="compositionally biased region" description="Basic and acidic residues" evidence="1">
    <location>
        <begin position="57"/>
        <end position="79"/>
    </location>
</feature>
<dbReference type="CDD" id="cd09276">
    <property type="entry name" value="Rnase_HI_RT_non_LTR"/>
    <property type="match status" value="1"/>
</dbReference>
<dbReference type="AlphaFoldDB" id="A0A6P6PZ86"/>
<reference evidence="4" key="1">
    <citation type="submission" date="2025-08" db="UniProtKB">
        <authorList>
            <consortium name="RefSeq"/>
        </authorList>
    </citation>
    <scope>IDENTIFICATION</scope>
    <source>
        <strain evidence="4">Wakin</strain>
        <tissue evidence="4">Muscle</tissue>
    </source>
</reference>
<dbReference type="InterPro" id="IPR002156">
    <property type="entry name" value="RNaseH_domain"/>
</dbReference>
<dbReference type="GO" id="GO:0003676">
    <property type="term" value="F:nucleic acid binding"/>
    <property type="evidence" value="ECO:0007669"/>
    <property type="project" value="InterPro"/>
</dbReference>
<evidence type="ECO:0000259" key="2">
    <source>
        <dbReference type="PROSITE" id="PS50879"/>
    </source>
</evidence>
<dbReference type="KEGG" id="caua:113107658"/>
<keyword evidence="3" id="KW-1185">Reference proteome</keyword>